<gene>
    <name evidence="1" type="ORF">EZS27_010421</name>
</gene>
<dbReference type="Gene3D" id="3.20.20.80">
    <property type="entry name" value="Glycosidases"/>
    <property type="match status" value="1"/>
</dbReference>
<dbReference type="SUPFAM" id="SSF51445">
    <property type="entry name" value="(Trans)glycosidases"/>
    <property type="match status" value="1"/>
</dbReference>
<evidence type="ECO:0000313" key="1">
    <source>
        <dbReference type="EMBL" id="KAA6341783.1"/>
    </source>
</evidence>
<comment type="caution">
    <text evidence="1">The sequence shown here is derived from an EMBL/GenBank/DDBJ whole genome shotgun (WGS) entry which is preliminary data.</text>
</comment>
<sequence>MNEQSPPLRLLNSICYRLNPQTPYIISSPLAGMGHGHYVFYDSNINREVFQWMVAAEKTAYTEVGVSGVANIDVLKSFLPKDELFPPGNGGSVKLHHGFSAGRKGSWLELETLKKYFGEITSHEEMVQYSQLLQYEGLKCIYEEARRQKPVCAMALNWCYQEPWPTVANNSLISWPNVIKPAYYHVANACRPVLASIRVPKFEWKEGDDLACDLFLLNDAYEPVAQAAITVTLLYDDKEETLVTWDCAGTEAFKNVQGPTTHFRIPRMKSNLFTVKVTVEGKSEYNSVYTLVYSGKDVKKIPPVLYPDNINIGLNSSAEKTVFQTNGEWKPVTDVSADVAIIYGSNDRPGMTFGQRVQSWRDRGYTTHFMTGIAWGDYSDYFTGKWDGKPHMDEGQVRQNGDTVWHGRPVPYLVPTKNFLKYIKEEHIKKVIDLGMDAIYLEEPEFWAFAGYSESFKREWQEYYGFSWRPQHESPENTYLSSKLKYHLYYRALENVFTYAKEYGKSKGMNVRCYVPTHSLINYSAWQIVSPEAGLASLPCVDGYIAQVWTGTSRESTYFNGVKKERVFENAFLEYGSMESMTRPTGRKMFFLTDPIEDSPRDWVDYKRNYQATFTAQLLYPMIADYEVMPWPDRIYQGLYKTSADSDVKEQIPRFYSMQMQVMINSLNSMPLSDNKVSGSQGIGVVMSNSLMFQRFPTYKDFDDPQLSGFYGQTLPLLKRGVPVNIVHLENVSYPETWKDIRLLIMSYSNMKPMDAEAHRHIAEWVKKGGVLVYCGRDDDPYQTVQEWWNTGNNKYNAPSEHLFELMSINRAAKEGQYGYGRGTVYVIRHNPKEFVMKENVDKTLFVDIVAKLYEGKAKAGKLIFKNSFYLERGCYELISVLDEHEDSTSYIRSGKLIDLFDPALPVLTRKEVRPGEQAYLVNISRVSNPPKPQILASASRNYDERVGKNSYAFTTKSPLNTTNAMRVLLPEEPKVYKATNRQGEALEVRYSWDSNSKTCFLGFENHPDGVKVELKW</sequence>
<dbReference type="AlphaFoldDB" id="A0A5J4S945"/>
<protein>
    <submittedName>
        <fullName evidence="1">Uncharacterized protein</fullName>
    </submittedName>
</protein>
<organism evidence="1">
    <name type="scientific">termite gut metagenome</name>
    <dbReference type="NCBI Taxonomy" id="433724"/>
    <lineage>
        <taxon>unclassified sequences</taxon>
        <taxon>metagenomes</taxon>
        <taxon>organismal metagenomes</taxon>
    </lineage>
</organism>
<dbReference type="EMBL" id="SNRY01000365">
    <property type="protein sequence ID" value="KAA6341783.1"/>
    <property type="molecule type" value="Genomic_DNA"/>
</dbReference>
<dbReference type="InterPro" id="IPR017853">
    <property type="entry name" value="GH"/>
</dbReference>
<name>A0A5J4S945_9ZZZZ</name>
<accession>A0A5J4S945</accession>
<proteinExistence type="predicted"/>
<reference evidence="1" key="1">
    <citation type="submission" date="2019-03" db="EMBL/GenBank/DDBJ databases">
        <title>Single cell metagenomics reveals metabolic interactions within the superorganism composed of flagellate Streblomastix strix and complex community of Bacteroidetes bacteria on its surface.</title>
        <authorList>
            <person name="Treitli S.C."/>
            <person name="Kolisko M."/>
            <person name="Husnik F."/>
            <person name="Keeling P."/>
            <person name="Hampl V."/>
        </authorList>
    </citation>
    <scope>NUCLEOTIDE SEQUENCE</scope>
    <source>
        <strain evidence="1">STM</strain>
    </source>
</reference>